<dbReference type="AlphaFoldDB" id="A0A3G2R6J8"/>
<name>A0A3G2R6J8_9FIRM</name>
<dbReference type="Proteomes" id="UP000280960">
    <property type="component" value="Chromosome"/>
</dbReference>
<sequence>MDFLNNKNFIIALSVFIVVVIFVLGLILYFNHADLNKTNPSVKKVLAIIPGFNNRLKQAEQMNEVQRQQKLIEEEKNKLKAEWDNIEKKKQELKVKEQELNNREQELKLKESELLATRAKLETNLKNIKDISQYYELMDPGNAAKIFATMDDELIIQIFQNMKKESVSQILSALDPKKAASITKKMSGI</sequence>
<organism evidence="4 5">
    <name type="scientific">Biomaibacter acetigenes</name>
    <dbReference type="NCBI Taxonomy" id="2316383"/>
    <lineage>
        <taxon>Bacteria</taxon>
        <taxon>Bacillati</taxon>
        <taxon>Bacillota</taxon>
        <taxon>Clostridia</taxon>
        <taxon>Thermosediminibacterales</taxon>
        <taxon>Tepidanaerobacteraceae</taxon>
        <taxon>Biomaibacter</taxon>
    </lineage>
</organism>
<keyword evidence="2" id="KW-0472">Membrane</keyword>
<reference evidence="4 5" key="1">
    <citation type="submission" date="2018-10" db="EMBL/GenBank/DDBJ databases">
        <authorList>
            <person name="Zhang X."/>
        </authorList>
    </citation>
    <scope>NUCLEOTIDE SEQUENCE [LARGE SCALE GENOMIC DNA]</scope>
    <source>
        <strain evidence="4 5">SK-G1</strain>
    </source>
</reference>
<dbReference type="InterPro" id="IPR038076">
    <property type="entry name" value="MgtE_N_sf"/>
</dbReference>
<evidence type="ECO:0000256" key="1">
    <source>
        <dbReference type="SAM" id="Coils"/>
    </source>
</evidence>
<dbReference type="Pfam" id="PF03448">
    <property type="entry name" value="MgtE_N"/>
    <property type="match status" value="1"/>
</dbReference>
<keyword evidence="2" id="KW-0812">Transmembrane</keyword>
<dbReference type="SUPFAM" id="SSF158791">
    <property type="entry name" value="MgtE N-terminal domain-like"/>
    <property type="match status" value="1"/>
</dbReference>
<gene>
    <name evidence="4" type="ORF">D2962_07385</name>
</gene>
<evidence type="ECO:0000259" key="3">
    <source>
        <dbReference type="Pfam" id="PF03448"/>
    </source>
</evidence>
<protein>
    <submittedName>
        <fullName evidence="4">Magnesium transporter MgtE</fullName>
    </submittedName>
</protein>
<dbReference type="InterPro" id="IPR006668">
    <property type="entry name" value="Mg_transptr_MgtE_intracell_dom"/>
</dbReference>
<accession>A0A3G2R6J8</accession>
<keyword evidence="5" id="KW-1185">Reference proteome</keyword>
<dbReference type="EMBL" id="CP033169">
    <property type="protein sequence ID" value="AYO30467.1"/>
    <property type="molecule type" value="Genomic_DNA"/>
</dbReference>
<evidence type="ECO:0000313" key="5">
    <source>
        <dbReference type="Proteomes" id="UP000280960"/>
    </source>
</evidence>
<dbReference type="KEGG" id="bacg:D2962_07385"/>
<feature type="coiled-coil region" evidence="1">
    <location>
        <begin position="56"/>
        <end position="122"/>
    </location>
</feature>
<evidence type="ECO:0000256" key="2">
    <source>
        <dbReference type="SAM" id="Phobius"/>
    </source>
</evidence>
<dbReference type="RefSeq" id="WP_122014609.1">
    <property type="nucleotide sequence ID" value="NZ_CP033169.1"/>
</dbReference>
<keyword evidence="2" id="KW-1133">Transmembrane helix</keyword>
<proteinExistence type="predicted"/>
<dbReference type="Gene3D" id="1.25.60.10">
    <property type="entry name" value="MgtE N-terminal domain-like"/>
    <property type="match status" value="1"/>
</dbReference>
<feature type="domain" description="Magnesium transporter MgtE intracellular" evidence="3">
    <location>
        <begin position="128"/>
        <end position="187"/>
    </location>
</feature>
<feature type="transmembrane region" description="Helical" evidence="2">
    <location>
        <begin position="9"/>
        <end position="30"/>
    </location>
</feature>
<evidence type="ECO:0000313" key="4">
    <source>
        <dbReference type="EMBL" id="AYO30467.1"/>
    </source>
</evidence>
<keyword evidence="1" id="KW-0175">Coiled coil</keyword>